<feature type="non-terminal residue" evidence="1">
    <location>
        <position position="155"/>
    </location>
</feature>
<dbReference type="Pfam" id="PF13384">
    <property type="entry name" value="HTH_23"/>
    <property type="match status" value="1"/>
</dbReference>
<accession>A0A2H0EEQ7</accession>
<proteinExistence type="predicted"/>
<reference evidence="1 2" key="1">
    <citation type="submission" date="2017-09" db="EMBL/GenBank/DDBJ databases">
        <title>Depth-based differentiation of microbial function through sediment-hosted aquifers and enrichment of novel symbionts in the deep terrestrial subsurface.</title>
        <authorList>
            <person name="Probst A.J."/>
            <person name="Ladd B."/>
            <person name="Jarett J.K."/>
            <person name="Geller-Mcgrath D.E."/>
            <person name="Sieber C.M."/>
            <person name="Emerson J.B."/>
            <person name="Anantharaman K."/>
            <person name="Thomas B.C."/>
            <person name="Malmstrom R."/>
            <person name="Stieglmeier M."/>
            <person name="Klingl A."/>
            <person name="Woyke T."/>
            <person name="Ryan C.M."/>
            <person name="Banfield J.F."/>
        </authorList>
    </citation>
    <scope>NUCLEOTIDE SEQUENCE [LARGE SCALE GENOMIC DNA]</scope>
    <source>
        <strain evidence="1">CG18_big_fil_WC_8_21_14_2_50_39_7</strain>
    </source>
</reference>
<name>A0A2H0EEQ7_9BACT</name>
<sequence length="155" mass="18451">MKFAEKLKAIKLRRRGYSYKKIRKTVKVSKSSLSRWLNEIDLTPKQREKLLIGREFSRYAGAKAKRRKKTEIIKMIVNRSREEFIHLVKNPLFLSGLMLYWAEGDKNQAERVKFTNSDETTIILMISWFREICKVPEEKFRIALHIHNLHSKSDV</sequence>
<gene>
    <name evidence="1" type="ORF">COW77_00440</name>
</gene>
<organism evidence="1 2">
    <name type="scientific">Candidatus Wolfebacteria bacterium CG18_big_fil_WC_8_21_14_2_50_39_7</name>
    <dbReference type="NCBI Taxonomy" id="1975071"/>
    <lineage>
        <taxon>Bacteria</taxon>
        <taxon>Candidatus Wolfeibacteriota</taxon>
    </lineage>
</organism>
<comment type="caution">
    <text evidence="1">The sequence shown here is derived from an EMBL/GenBank/DDBJ whole genome shotgun (WGS) entry which is preliminary data.</text>
</comment>
<dbReference type="AlphaFoldDB" id="A0A2H0EEQ7"/>
<evidence type="ECO:0000313" key="2">
    <source>
        <dbReference type="Proteomes" id="UP000229241"/>
    </source>
</evidence>
<dbReference type="Proteomes" id="UP000229241">
    <property type="component" value="Unassembled WGS sequence"/>
</dbReference>
<evidence type="ECO:0000313" key="1">
    <source>
        <dbReference type="EMBL" id="PIP92339.1"/>
    </source>
</evidence>
<dbReference type="EMBL" id="PCTX01000011">
    <property type="protein sequence ID" value="PIP92339.1"/>
    <property type="molecule type" value="Genomic_DNA"/>
</dbReference>
<protein>
    <submittedName>
        <fullName evidence="1">Uncharacterized protein</fullName>
    </submittedName>
</protein>